<dbReference type="AlphaFoldDB" id="A0AAD9V7S8"/>
<sequence>MEQIQTETRKTVRKKMSSQHGYTGLSVLHELHPLHGFDVIRDLVYDIHHNLPLNVIKNQVDRLVETGILNSKQVEKRMQQIPWSHEFTSGRQPEEISNSYKLSARFNILVEEYQGLNMCVVRNHNLLHIPEDINHFSSTDNFWCFPFERAVKKYTSRSSNCKHIEVTYARAEFLKANHLGDSQKKWAIANSERDARKLAKTQETSAAIAYCCSTHQQEVSRVAVVTRRAFLPTLGYNGLIVKASEIVIVIDPGIVPFISEGAICHAAMEAGEDQTQFWSGFHLVYKPTETVYFNLEEIKRKVLLYPNHEETFVVLDYSRPTTPYIPIVPCFPETFVWFKFKFKDKTVQAQPLTANARRPDRNLYLRERRQRMSSETLHWNSILQVANGRWHSGTYWEWLSPSCD</sequence>
<gene>
    <name evidence="1" type="ORF">P5673_012390</name>
</gene>
<keyword evidence="2" id="KW-1185">Reference proteome</keyword>
<reference evidence="1" key="2">
    <citation type="journal article" date="2023" name="Science">
        <title>Genomic signatures of disease resistance in endangered staghorn corals.</title>
        <authorList>
            <person name="Vollmer S.V."/>
            <person name="Selwyn J.D."/>
            <person name="Despard B.A."/>
            <person name="Roesel C.L."/>
        </authorList>
    </citation>
    <scope>NUCLEOTIDE SEQUENCE</scope>
    <source>
        <strain evidence="1">K2</strain>
    </source>
</reference>
<evidence type="ECO:0000313" key="1">
    <source>
        <dbReference type="EMBL" id="KAK2564152.1"/>
    </source>
</evidence>
<comment type="caution">
    <text evidence="1">The sequence shown here is derived from an EMBL/GenBank/DDBJ whole genome shotgun (WGS) entry which is preliminary data.</text>
</comment>
<dbReference type="EMBL" id="JARQWQ010000023">
    <property type="protein sequence ID" value="KAK2564152.1"/>
    <property type="molecule type" value="Genomic_DNA"/>
</dbReference>
<reference evidence="1" key="1">
    <citation type="journal article" date="2023" name="G3 (Bethesda)">
        <title>Whole genome assembly and annotation of the endangered Caribbean coral Acropora cervicornis.</title>
        <authorList>
            <person name="Selwyn J.D."/>
            <person name="Vollmer S.V."/>
        </authorList>
    </citation>
    <scope>NUCLEOTIDE SEQUENCE</scope>
    <source>
        <strain evidence="1">K2</strain>
    </source>
</reference>
<proteinExistence type="predicted"/>
<organism evidence="1 2">
    <name type="scientific">Acropora cervicornis</name>
    <name type="common">Staghorn coral</name>
    <dbReference type="NCBI Taxonomy" id="6130"/>
    <lineage>
        <taxon>Eukaryota</taxon>
        <taxon>Metazoa</taxon>
        <taxon>Cnidaria</taxon>
        <taxon>Anthozoa</taxon>
        <taxon>Hexacorallia</taxon>
        <taxon>Scleractinia</taxon>
        <taxon>Astrocoeniina</taxon>
        <taxon>Acroporidae</taxon>
        <taxon>Acropora</taxon>
    </lineage>
</organism>
<evidence type="ECO:0000313" key="2">
    <source>
        <dbReference type="Proteomes" id="UP001249851"/>
    </source>
</evidence>
<accession>A0AAD9V7S8</accession>
<protein>
    <submittedName>
        <fullName evidence="1">Uncharacterized protein</fullName>
    </submittedName>
</protein>
<name>A0AAD9V7S8_ACRCE</name>
<dbReference type="Proteomes" id="UP001249851">
    <property type="component" value="Unassembled WGS sequence"/>
</dbReference>